<dbReference type="PROSITE" id="PS00018">
    <property type="entry name" value="EF_HAND_1"/>
    <property type="match status" value="1"/>
</dbReference>
<sequence length="129" mass="13998">MSAKIFFAFLIFSNFFVLIGSKCCNCLAPPSAVAHVEHGRLTIVVISFAAIVKLPEGRQHAGTVTDAAPYKSDDRGSNASVAFSRLDTNHDRVLSPFELRHYGNASYVLTADANHNAAIDPREFDSDLA</sequence>
<dbReference type="AlphaFoldDB" id="A0AAD4MGW2"/>
<reference evidence="2" key="1">
    <citation type="submission" date="2022-01" db="EMBL/GenBank/DDBJ databases">
        <title>Genome Sequence Resource for Two Populations of Ditylenchus destructor, the Migratory Endoparasitic Phytonematode.</title>
        <authorList>
            <person name="Zhang H."/>
            <person name="Lin R."/>
            <person name="Xie B."/>
        </authorList>
    </citation>
    <scope>NUCLEOTIDE SEQUENCE</scope>
    <source>
        <strain evidence="2">BazhouSP</strain>
    </source>
</reference>
<feature type="signal peptide" evidence="1">
    <location>
        <begin position="1"/>
        <end position="21"/>
    </location>
</feature>
<organism evidence="2 3">
    <name type="scientific">Ditylenchus destructor</name>
    <dbReference type="NCBI Taxonomy" id="166010"/>
    <lineage>
        <taxon>Eukaryota</taxon>
        <taxon>Metazoa</taxon>
        <taxon>Ecdysozoa</taxon>
        <taxon>Nematoda</taxon>
        <taxon>Chromadorea</taxon>
        <taxon>Rhabditida</taxon>
        <taxon>Tylenchina</taxon>
        <taxon>Tylenchomorpha</taxon>
        <taxon>Sphaerularioidea</taxon>
        <taxon>Anguinidae</taxon>
        <taxon>Anguininae</taxon>
        <taxon>Ditylenchus</taxon>
    </lineage>
</organism>
<proteinExistence type="predicted"/>
<evidence type="ECO:0000313" key="3">
    <source>
        <dbReference type="Proteomes" id="UP001201812"/>
    </source>
</evidence>
<dbReference type="InterPro" id="IPR018247">
    <property type="entry name" value="EF_Hand_1_Ca_BS"/>
</dbReference>
<evidence type="ECO:0000256" key="1">
    <source>
        <dbReference type="SAM" id="SignalP"/>
    </source>
</evidence>
<keyword evidence="3" id="KW-1185">Reference proteome</keyword>
<dbReference type="EMBL" id="JAKKPZ010000744">
    <property type="protein sequence ID" value="KAI1692583.1"/>
    <property type="molecule type" value="Genomic_DNA"/>
</dbReference>
<name>A0AAD4MGW2_9BILA</name>
<feature type="chain" id="PRO_5042073369" description="EF-hand domain-containing protein" evidence="1">
    <location>
        <begin position="22"/>
        <end position="129"/>
    </location>
</feature>
<gene>
    <name evidence="2" type="ORF">DdX_21175</name>
</gene>
<protein>
    <recommendedName>
        <fullName evidence="4">EF-hand domain-containing protein</fullName>
    </recommendedName>
</protein>
<accession>A0AAD4MGW2</accession>
<evidence type="ECO:0008006" key="4">
    <source>
        <dbReference type="Google" id="ProtNLM"/>
    </source>
</evidence>
<keyword evidence="1" id="KW-0732">Signal</keyword>
<comment type="caution">
    <text evidence="2">The sequence shown here is derived from an EMBL/GenBank/DDBJ whole genome shotgun (WGS) entry which is preliminary data.</text>
</comment>
<dbReference type="Proteomes" id="UP001201812">
    <property type="component" value="Unassembled WGS sequence"/>
</dbReference>
<evidence type="ECO:0000313" key="2">
    <source>
        <dbReference type="EMBL" id="KAI1692583.1"/>
    </source>
</evidence>